<sequence>MRHLPFPGVHRPRALPAPDLAPLARRLEELAAAATAHPVLKPLFAFHSHLAFFSQNPDQKLLPAHTSPPPQVHDSLLPSSISHHHPPLLVSARSMVTSSSLLRS</sequence>
<keyword evidence="3" id="KW-1185">Reference proteome</keyword>
<evidence type="ECO:0000313" key="2">
    <source>
        <dbReference type="EnsemblPlants" id="OPUNC03G05540.1"/>
    </source>
</evidence>
<organism evidence="2">
    <name type="scientific">Oryza punctata</name>
    <name type="common">Red rice</name>
    <dbReference type="NCBI Taxonomy" id="4537"/>
    <lineage>
        <taxon>Eukaryota</taxon>
        <taxon>Viridiplantae</taxon>
        <taxon>Streptophyta</taxon>
        <taxon>Embryophyta</taxon>
        <taxon>Tracheophyta</taxon>
        <taxon>Spermatophyta</taxon>
        <taxon>Magnoliopsida</taxon>
        <taxon>Liliopsida</taxon>
        <taxon>Poales</taxon>
        <taxon>Poaceae</taxon>
        <taxon>BOP clade</taxon>
        <taxon>Oryzoideae</taxon>
        <taxon>Oryzeae</taxon>
        <taxon>Oryzinae</taxon>
        <taxon>Oryza</taxon>
    </lineage>
</organism>
<dbReference type="AlphaFoldDB" id="A0A0E0K9J9"/>
<reference evidence="2" key="2">
    <citation type="submission" date="2018-05" db="EMBL/GenBank/DDBJ databases">
        <title>OpunRS2 (Oryza punctata Reference Sequence Version 2).</title>
        <authorList>
            <person name="Zhang J."/>
            <person name="Kudrna D."/>
            <person name="Lee S."/>
            <person name="Talag J."/>
            <person name="Welchert J."/>
            <person name="Wing R.A."/>
        </authorList>
    </citation>
    <scope>NUCLEOTIDE SEQUENCE [LARGE SCALE GENOMIC DNA]</scope>
</reference>
<dbReference type="Proteomes" id="UP000026962">
    <property type="component" value="Chromosome 3"/>
</dbReference>
<protein>
    <submittedName>
        <fullName evidence="2">Uncharacterized protein</fullName>
    </submittedName>
</protein>
<dbReference type="STRING" id="4537.A0A0E0K9J9"/>
<proteinExistence type="predicted"/>
<name>A0A0E0K9J9_ORYPU</name>
<feature type="region of interest" description="Disordered" evidence="1">
    <location>
        <begin position="59"/>
        <end position="80"/>
    </location>
</feature>
<reference evidence="2" key="1">
    <citation type="submission" date="2015-04" db="UniProtKB">
        <authorList>
            <consortium name="EnsemblPlants"/>
        </authorList>
    </citation>
    <scope>IDENTIFICATION</scope>
</reference>
<dbReference type="Gramene" id="OPUNC03G05540.1">
    <property type="protein sequence ID" value="OPUNC03G05540.1"/>
    <property type="gene ID" value="OPUNC03G05540"/>
</dbReference>
<accession>A0A0E0K9J9</accession>
<evidence type="ECO:0000313" key="3">
    <source>
        <dbReference type="Proteomes" id="UP000026962"/>
    </source>
</evidence>
<dbReference type="HOGENOM" id="CLU_2254524_0_0_1"/>
<dbReference type="EnsemblPlants" id="OPUNC03G05540.1">
    <property type="protein sequence ID" value="OPUNC03G05540.1"/>
    <property type="gene ID" value="OPUNC03G05540"/>
</dbReference>
<evidence type="ECO:0000256" key="1">
    <source>
        <dbReference type="SAM" id="MobiDB-lite"/>
    </source>
</evidence>